<organism evidence="1 2">
    <name type="scientific">Effusibacillus lacus</name>
    <dbReference type="NCBI Taxonomy" id="1348429"/>
    <lineage>
        <taxon>Bacteria</taxon>
        <taxon>Bacillati</taxon>
        <taxon>Bacillota</taxon>
        <taxon>Bacilli</taxon>
        <taxon>Bacillales</taxon>
        <taxon>Alicyclobacillaceae</taxon>
        <taxon>Effusibacillus</taxon>
    </lineage>
</organism>
<evidence type="ECO:0000313" key="2">
    <source>
        <dbReference type="Proteomes" id="UP000217785"/>
    </source>
</evidence>
<proteinExistence type="predicted"/>
<evidence type="ECO:0008006" key="3">
    <source>
        <dbReference type="Google" id="ProtNLM"/>
    </source>
</evidence>
<dbReference type="Proteomes" id="UP000217785">
    <property type="component" value="Unassembled WGS sequence"/>
</dbReference>
<gene>
    <name evidence="1" type="ORF">EFBL_2833</name>
</gene>
<keyword evidence="2" id="KW-1185">Reference proteome</keyword>
<name>A0A292YJ91_9BACL</name>
<protein>
    <recommendedName>
        <fullName evidence="3">Aspartyl protease</fullName>
    </recommendedName>
</protein>
<sequence length="55" mass="6387">MYELGDLVIKDIRIDFGVFHEDINYINGLIGLDILTSGNMIIDLHRMQMYPANFK</sequence>
<accession>A0A292YJ91</accession>
<comment type="caution">
    <text evidence="1">The sequence shown here is derived from an EMBL/GenBank/DDBJ whole genome shotgun (WGS) entry which is preliminary data.</text>
</comment>
<dbReference type="EMBL" id="BDUF01000086">
    <property type="protein sequence ID" value="GAX91167.1"/>
    <property type="molecule type" value="Genomic_DNA"/>
</dbReference>
<reference evidence="2" key="1">
    <citation type="submission" date="2017-07" db="EMBL/GenBank/DDBJ databases">
        <title>Draft genome sequence of Effusibacillus lacus strain skLN1.</title>
        <authorList>
            <person name="Watanabe M."/>
            <person name="Kojima H."/>
            <person name="Fukui M."/>
        </authorList>
    </citation>
    <scope>NUCLEOTIDE SEQUENCE [LARGE SCALE GENOMIC DNA]</scope>
    <source>
        <strain evidence="2">skLN1</strain>
    </source>
</reference>
<evidence type="ECO:0000313" key="1">
    <source>
        <dbReference type="EMBL" id="GAX91167.1"/>
    </source>
</evidence>
<dbReference type="AlphaFoldDB" id="A0A292YJ91"/>